<name>A0A7V3KMI2_UNCW3</name>
<proteinExistence type="predicted"/>
<reference evidence="1" key="1">
    <citation type="journal article" date="2020" name="mSystems">
        <title>Genome- and Community-Level Interaction Insights into Carbon Utilization and Element Cycling Functions of Hydrothermarchaeota in Hydrothermal Sediment.</title>
        <authorList>
            <person name="Zhou Z."/>
            <person name="Liu Y."/>
            <person name="Xu W."/>
            <person name="Pan J."/>
            <person name="Luo Z.H."/>
            <person name="Li M."/>
        </authorList>
    </citation>
    <scope>NUCLEOTIDE SEQUENCE [LARGE SCALE GENOMIC DNA]</scope>
    <source>
        <strain evidence="1">SpSt-754</strain>
    </source>
</reference>
<evidence type="ECO:0008006" key="2">
    <source>
        <dbReference type="Google" id="ProtNLM"/>
    </source>
</evidence>
<dbReference type="EMBL" id="DTGD01000009">
    <property type="protein sequence ID" value="HGB35328.1"/>
    <property type="molecule type" value="Genomic_DNA"/>
</dbReference>
<protein>
    <recommendedName>
        <fullName evidence="2">DUF1207 domain-containing protein</fullName>
    </recommendedName>
</protein>
<comment type="caution">
    <text evidence="1">The sequence shown here is derived from an EMBL/GenBank/DDBJ whole genome shotgun (WGS) entry which is preliminary data.</text>
</comment>
<dbReference type="AlphaFoldDB" id="A0A7V3KMI2"/>
<sequence length="247" mass="28782">MKILLLLSLLSDFHLIFSTQGFGELRKFGGTLKRRSAMGKISIESDIFQWGKVRLVLYGFENIWMGRDVGLIQLDPQEADYLLGGGWKVIKEKKWYGIFLDHTCYHKIDTLVDRSLYWNKLKFVYSNRNLNFQTNPSSLYYRLELGSYLRHEKIPWLTVGNPNQFDFLLDLFYAHPLSNTVMPFLDLSFYSGLTLEYNLTPEIEANWGLLLKGLSNEGMLYLGFRPLDRKGYREAEGVLYLGSKVKF</sequence>
<gene>
    <name evidence="1" type="ORF">ENV38_00260</name>
</gene>
<accession>A0A7V3KMI2</accession>
<organism evidence="1">
    <name type="scientific">candidate division WOR-3 bacterium</name>
    <dbReference type="NCBI Taxonomy" id="2052148"/>
    <lineage>
        <taxon>Bacteria</taxon>
        <taxon>Bacteria division WOR-3</taxon>
    </lineage>
</organism>
<evidence type="ECO:0000313" key="1">
    <source>
        <dbReference type="EMBL" id="HGB35328.1"/>
    </source>
</evidence>